<protein>
    <submittedName>
        <fullName evidence="2">Beta-lactamase family protein</fullName>
    </submittedName>
</protein>
<organism evidence="2">
    <name type="scientific">Streptomyces sp. SID14436</name>
    <dbReference type="NCBI Taxonomy" id="2706070"/>
    <lineage>
        <taxon>Bacteria</taxon>
        <taxon>Bacillati</taxon>
        <taxon>Actinomycetota</taxon>
        <taxon>Actinomycetes</taxon>
        <taxon>Kitasatosporales</taxon>
        <taxon>Streptomycetaceae</taxon>
        <taxon>Streptomyces</taxon>
    </lineage>
</organism>
<feature type="non-terminal residue" evidence="2">
    <location>
        <position position="355"/>
    </location>
</feature>
<sequence length="355" mass="37229">MIQEIHGTVADGFEAVREEFAAFAAGERPDHESQLCVHVHGRRVVDLWTGGIGPHTLYGVHEATQGAVFLVVAVLVQDGTLELDRKVTYYWPEFAAEGKGGLTLRDLVAHRAGVVGTDTGFTLAELADDRALAERLADQRPFWRPGAACGSHPLVIGALVGEVVRRATGHRLQEVYEDRVRMPYGLDLHLGLPAAQEPRFRATQPMAPTPAQQVRLDALATGPHTLESIALNRHADGAVDPALLPNERLVRAAGPASAGGIASARGLAGLYAAAISGTGEHEPLLKADTIAEVGQLHAAGLDPVTGGHAAYGLGFEAVADVRYRFLGAGAFGHGGVAGALGLADPRSGLAYGCTR</sequence>
<evidence type="ECO:0000313" key="2">
    <source>
        <dbReference type="EMBL" id="NEA87076.1"/>
    </source>
</evidence>
<accession>A0A6G3QUC7</accession>
<dbReference type="SUPFAM" id="SSF56601">
    <property type="entry name" value="beta-lactamase/transpeptidase-like"/>
    <property type="match status" value="1"/>
</dbReference>
<feature type="domain" description="Beta-lactamase-related" evidence="1">
    <location>
        <begin position="35"/>
        <end position="350"/>
    </location>
</feature>
<dbReference type="AlphaFoldDB" id="A0A6G3QUC7"/>
<name>A0A6G3QUC7_9ACTN</name>
<dbReference type="PANTHER" id="PTHR43319">
    <property type="entry name" value="BETA-LACTAMASE-RELATED"/>
    <property type="match status" value="1"/>
</dbReference>
<dbReference type="Pfam" id="PF00144">
    <property type="entry name" value="Beta-lactamase"/>
    <property type="match status" value="1"/>
</dbReference>
<dbReference type="InterPro" id="IPR012338">
    <property type="entry name" value="Beta-lactam/transpept-like"/>
</dbReference>
<comment type="caution">
    <text evidence="2">The sequence shown here is derived from an EMBL/GenBank/DDBJ whole genome shotgun (WGS) entry which is preliminary data.</text>
</comment>
<dbReference type="RefSeq" id="WP_164438381.1">
    <property type="nucleotide sequence ID" value="NZ_JAAGMD010000390.1"/>
</dbReference>
<dbReference type="Gene3D" id="3.40.710.10">
    <property type="entry name" value="DD-peptidase/beta-lactamase superfamily"/>
    <property type="match status" value="1"/>
</dbReference>
<dbReference type="InterPro" id="IPR052907">
    <property type="entry name" value="Beta-lactamase/esterase"/>
</dbReference>
<dbReference type="EMBL" id="JAAGMD010000390">
    <property type="protein sequence ID" value="NEA87076.1"/>
    <property type="molecule type" value="Genomic_DNA"/>
</dbReference>
<dbReference type="InterPro" id="IPR001466">
    <property type="entry name" value="Beta-lactam-related"/>
</dbReference>
<proteinExistence type="predicted"/>
<gene>
    <name evidence="2" type="ORF">G3I53_13720</name>
</gene>
<reference evidence="2" key="1">
    <citation type="submission" date="2020-01" db="EMBL/GenBank/DDBJ databases">
        <title>Insect and environment-associated Actinomycetes.</title>
        <authorList>
            <person name="Currrie C."/>
            <person name="Chevrette M."/>
            <person name="Carlson C."/>
            <person name="Stubbendieck R."/>
            <person name="Wendt-Pienkowski E."/>
        </authorList>
    </citation>
    <scope>NUCLEOTIDE SEQUENCE</scope>
    <source>
        <strain evidence="2">SID14436</strain>
    </source>
</reference>
<dbReference type="PANTHER" id="PTHR43319:SF3">
    <property type="entry name" value="BETA-LACTAMASE-RELATED DOMAIN-CONTAINING PROTEIN"/>
    <property type="match status" value="1"/>
</dbReference>
<evidence type="ECO:0000259" key="1">
    <source>
        <dbReference type="Pfam" id="PF00144"/>
    </source>
</evidence>